<feature type="region of interest" description="Disordered" evidence="1">
    <location>
        <begin position="83"/>
        <end position="126"/>
    </location>
</feature>
<evidence type="ECO:0000256" key="1">
    <source>
        <dbReference type="SAM" id="MobiDB-lite"/>
    </source>
</evidence>
<dbReference type="OrthoDB" id="4023585at2759"/>
<evidence type="ECO:0008006" key="4">
    <source>
        <dbReference type="Google" id="ProtNLM"/>
    </source>
</evidence>
<feature type="compositionally biased region" description="Basic and acidic residues" evidence="1">
    <location>
        <begin position="83"/>
        <end position="107"/>
    </location>
</feature>
<gene>
    <name evidence="2" type="ORF">PV11_04462</name>
</gene>
<dbReference type="STRING" id="1016849.A0A0D1Z638"/>
<dbReference type="EMBL" id="KN846952">
    <property type="protein sequence ID" value="KIV82343.1"/>
    <property type="molecule type" value="Genomic_DNA"/>
</dbReference>
<evidence type="ECO:0000313" key="2">
    <source>
        <dbReference type="EMBL" id="KIV82343.1"/>
    </source>
</evidence>
<organism evidence="2 3">
    <name type="scientific">Exophiala sideris</name>
    <dbReference type="NCBI Taxonomy" id="1016849"/>
    <lineage>
        <taxon>Eukaryota</taxon>
        <taxon>Fungi</taxon>
        <taxon>Dikarya</taxon>
        <taxon>Ascomycota</taxon>
        <taxon>Pezizomycotina</taxon>
        <taxon>Eurotiomycetes</taxon>
        <taxon>Chaetothyriomycetidae</taxon>
        <taxon>Chaetothyriales</taxon>
        <taxon>Herpotrichiellaceae</taxon>
        <taxon>Exophiala</taxon>
    </lineage>
</organism>
<dbReference type="HOGENOM" id="CLU_128874_1_2_1"/>
<feature type="compositionally biased region" description="Basic and acidic residues" evidence="1">
    <location>
        <begin position="116"/>
        <end position="126"/>
    </location>
</feature>
<proteinExistence type="predicted"/>
<accession>A0A0D1Z638</accession>
<reference evidence="2 3" key="1">
    <citation type="submission" date="2015-01" db="EMBL/GenBank/DDBJ databases">
        <title>The Genome Sequence of Exophiala sideris CBS121828.</title>
        <authorList>
            <consortium name="The Broad Institute Genomics Platform"/>
            <person name="Cuomo C."/>
            <person name="de Hoog S."/>
            <person name="Gorbushina A."/>
            <person name="Stielow B."/>
            <person name="Teixiera M."/>
            <person name="Abouelleil A."/>
            <person name="Chapman S.B."/>
            <person name="Priest M."/>
            <person name="Young S.K."/>
            <person name="Wortman J."/>
            <person name="Nusbaum C."/>
            <person name="Birren B."/>
        </authorList>
    </citation>
    <scope>NUCLEOTIDE SEQUENCE [LARGE SCALE GENOMIC DNA]</scope>
    <source>
        <strain evidence="2 3">CBS 121828</strain>
    </source>
</reference>
<dbReference type="Proteomes" id="UP000053599">
    <property type="component" value="Unassembled WGS sequence"/>
</dbReference>
<protein>
    <recommendedName>
        <fullName evidence="4">LEA domain protein</fullName>
    </recommendedName>
</protein>
<sequence>MSFLSSTTFALRTAVRASALRQSPRLFSTTLIQQKGPVDAAKDTLKSVDRAVSDAAVAGIDKGVEIKDKAAAAAGIETSKAEAKTAEVSGEAKGKASEVAGEAKGKAAELSGKAKGTAEEIKRKMS</sequence>
<dbReference type="AlphaFoldDB" id="A0A0D1Z638"/>
<name>A0A0D1Z638_9EURO</name>
<dbReference type="Gene3D" id="1.20.120.20">
    <property type="entry name" value="Apolipoprotein"/>
    <property type="match status" value="1"/>
</dbReference>
<evidence type="ECO:0000313" key="3">
    <source>
        <dbReference type="Proteomes" id="UP000053599"/>
    </source>
</evidence>